<dbReference type="SUPFAM" id="SSF55781">
    <property type="entry name" value="GAF domain-like"/>
    <property type="match status" value="1"/>
</dbReference>
<sequence>MQAKPTDGPIETQEQPRLRSPARILKIIQILAKHQDTGQNLSKISAMLSAPKTSTFSLLRALCQEGYVRLAGSQYHLGNSAFSLAALINSAQAKSVDLTELPDLAMPFIRQLADDVGETVFISSLTPDQNEAIYIARAESKHPIRFMASIGERRPLYSSSGGRALLAFMPKEQREAYLKSFKPTTTATGTVIDRQALRSMIETIQESGIATTSDDTHVGVSAYATPILVSPGVPVAALIVAAPTERSKPKQSSIIRSLTACAKELSLVMGYKALD</sequence>
<evidence type="ECO:0000259" key="4">
    <source>
        <dbReference type="PROSITE" id="PS51077"/>
    </source>
</evidence>
<dbReference type="InterPro" id="IPR014757">
    <property type="entry name" value="Tscrpt_reg_IclR_C"/>
</dbReference>
<dbReference type="GO" id="GO:0003700">
    <property type="term" value="F:DNA-binding transcription factor activity"/>
    <property type="evidence" value="ECO:0007669"/>
    <property type="project" value="TreeGrafter"/>
</dbReference>
<dbReference type="PROSITE" id="PS51077">
    <property type="entry name" value="HTH_ICLR"/>
    <property type="match status" value="1"/>
</dbReference>
<reference evidence="6 7" key="1">
    <citation type="submission" date="2017-08" db="EMBL/GenBank/DDBJ databases">
        <authorList>
            <person name="Park S.-J."/>
            <person name="Kim H."/>
        </authorList>
    </citation>
    <scope>NUCLEOTIDE SEQUENCE [LARGE SCALE GENOMIC DNA]</scope>
    <source>
        <strain evidence="7">ye3</strain>
    </source>
</reference>
<evidence type="ECO:0000313" key="6">
    <source>
        <dbReference type="EMBL" id="QAA92654.1"/>
    </source>
</evidence>
<dbReference type="InterPro" id="IPR005471">
    <property type="entry name" value="Tscrpt_reg_IclR_N"/>
</dbReference>
<dbReference type="InterPro" id="IPR036388">
    <property type="entry name" value="WH-like_DNA-bd_sf"/>
</dbReference>
<evidence type="ECO:0000259" key="5">
    <source>
        <dbReference type="PROSITE" id="PS51078"/>
    </source>
</evidence>
<feature type="domain" description="HTH iclR-type" evidence="4">
    <location>
        <begin position="18"/>
        <end position="79"/>
    </location>
</feature>
<dbReference type="Gene3D" id="1.10.10.10">
    <property type="entry name" value="Winged helix-like DNA-binding domain superfamily/Winged helix DNA-binding domain"/>
    <property type="match status" value="1"/>
</dbReference>
<evidence type="ECO:0008006" key="8">
    <source>
        <dbReference type="Google" id="ProtNLM"/>
    </source>
</evidence>
<evidence type="ECO:0000256" key="1">
    <source>
        <dbReference type="ARBA" id="ARBA00023015"/>
    </source>
</evidence>
<dbReference type="OrthoDB" id="13103at2"/>
<dbReference type="PROSITE" id="PS51078">
    <property type="entry name" value="ICLR_ED"/>
    <property type="match status" value="1"/>
</dbReference>
<keyword evidence="7" id="KW-1185">Reference proteome</keyword>
<proteinExistence type="predicted"/>
<dbReference type="EMBL" id="CP022987">
    <property type="protein sequence ID" value="QAA92654.1"/>
    <property type="molecule type" value="Genomic_DNA"/>
</dbReference>
<name>A0A410G8L0_9BURK</name>
<dbReference type="GO" id="GO:0045892">
    <property type="term" value="P:negative regulation of DNA-templated transcription"/>
    <property type="evidence" value="ECO:0007669"/>
    <property type="project" value="TreeGrafter"/>
</dbReference>
<evidence type="ECO:0000313" key="7">
    <source>
        <dbReference type="Proteomes" id="UP000283474"/>
    </source>
</evidence>
<feature type="domain" description="IclR-ED" evidence="5">
    <location>
        <begin position="87"/>
        <end position="271"/>
    </location>
</feature>
<gene>
    <name evidence="6" type="ORF">CKA81_01435</name>
</gene>
<dbReference type="Proteomes" id="UP000283474">
    <property type="component" value="Chromosome"/>
</dbReference>
<keyword evidence="1" id="KW-0805">Transcription regulation</keyword>
<keyword evidence="3" id="KW-0804">Transcription</keyword>
<organism evidence="6 7">
    <name type="scientific">Pollutimonas thiosulfatoxidans</name>
    <dbReference type="NCBI Taxonomy" id="2028345"/>
    <lineage>
        <taxon>Bacteria</taxon>
        <taxon>Pseudomonadati</taxon>
        <taxon>Pseudomonadota</taxon>
        <taxon>Betaproteobacteria</taxon>
        <taxon>Burkholderiales</taxon>
        <taxon>Alcaligenaceae</taxon>
        <taxon>Pollutimonas</taxon>
    </lineage>
</organism>
<evidence type="ECO:0000256" key="2">
    <source>
        <dbReference type="ARBA" id="ARBA00023125"/>
    </source>
</evidence>
<dbReference type="GO" id="GO:0003677">
    <property type="term" value="F:DNA binding"/>
    <property type="evidence" value="ECO:0007669"/>
    <property type="project" value="UniProtKB-KW"/>
</dbReference>
<accession>A0A410G8L0</accession>
<dbReference type="AlphaFoldDB" id="A0A410G8L0"/>
<dbReference type="Pfam" id="PF01614">
    <property type="entry name" value="IclR_C"/>
    <property type="match status" value="1"/>
</dbReference>
<protein>
    <recommendedName>
        <fullName evidence="8">IclR family transcriptional regulator</fullName>
    </recommendedName>
</protein>
<dbReference type="PANTHER" id="PTHR30136:SF35">
    <property type="entry name" value="HTH-TYPE TRANSCRIPTIONAL REGULATOR RV1719"/>
    <property type="match status" value="1"/>
</dbReference>
<dbReference type="InterPro" id="IPR050707">
    <property type="entry name" value="HTH_MetabolicPath_Reg"/>
</dbReference>
<dbReference type="SMART" id="SM00346">
    <property type="entry name" value="HTH_ICLR"/>
    <property type="match status" value="1"/>
</dbReference>
<evidence type="ECO:0000256" key="3">
    <source>
        <dbReference type="ARBA" id="ARBA00023163"/>
    </source>
</evidence>
<keyword evidence="2" id="KW-0238">DNA-binding</keyword>
<dbReference type="SUPFAM" id="SSF46785">
    <property type="entry name" value="Winged helix' DNA-binding domain"/>
    <property type="match status" value="1"/>
</dbReference>
<dbReference type="Gene3D" id="3.30.450.40">
    <property type="match status" value="1"/>
</dbReference>
<dbReference type="InterPro" id="IPR029016">
    <property type="entry name" value="GAF-like_dom_sf"/>
</dbReference>
<dbReference type="KEGG" id="pus:CKA81_01435"/>
<dbReference type="PANTHER" id="PTHR30136">
    <property type="entry name" value="HELIX-TURN-HELIX TRANSCRIPTIONAL REGULATOR, ICLR FAMILY"/>
    <property type="match status" value="1"/>
</dbReference>
<dbReference type="InterPro" id="IPR036390">
    <property type="entry name" value="WH_DNA-bd_sf"/>
</dbReference>
<dbReference type="Pfam" id="PF09339">
    <property type="entry name" value="HTH_IclR"/>
    <property type="match status" value="1"/>
</dbReference>